<evidence type="ECO:0000259" key="1">
    <source>
        <dbReference type="Pfam" id="PF13456"/>
    </source>
</evidence>
<dbReference type="CDD" id="cd06222">
    <property type="entry name" value="RNase_H_like"/>
    <property type="match status" value="1"/>
</dbReference>
<dbReference type="GO" id="GO:0003676">
    <property type="term" value="F:nucleic acid binding"/>
    <property type="evidence" value="ECO:0007669"/>
    <property type="project" value="InterPro"/>
</dbReference>
<dbReference type="Proteomes" id="UP000596661">
    <property type="component" value="Chromosome 9"/>
</dbReference>
<dbReference type="GO" id="GO:0004523">
    <property type="term" value="F:RNA-DNA hybrid ribonuclease activity"/>
    <property type="evidence" value="ECO:0007669"/>
    <property type="project" value="InterPro"/>
</dbReference>
<organism evidence="2 3">
    <name type="scientific">Cannabis sativa</name>
    <name type="common">Hemp</name>
    <name type="synonym">Marijuana</name>
    <dbReference type="NCBI Taxonomy" id="3483"/>
    <lineage>
        <taxon>Eukaryota</taxon>
        <taxon>Viridiplantae</taxon>
        <taxon>Streptophyta</taxon>
        <taxon>Embryophyta</taxon>
        <taxon>Tracheophyta</taxon>
        <taxon>Spermatophyta</taxon>
        <taxon>Magnoliopsida</taxon>
        <taxon>eudicotyledons</taxon>
        <taxon>Gunneridae</taxon>
        <taxon>Pentapetalae</taxon>
        <taxon>rosids</taxon>
        <taxon>fabids</taxon>
        <taxon>Rosales</taxon>
        <taxon>Cannabaceae</taxon>
        <taxon>Cannabis</taxon>
    </lineage>
</organism>
<protein>
    <recommendedName>
        <fullName evidence="1">RNase H type-1 domain-containing protein</fullName>
    </recommendedName>
</protein>
<reference evidence="2" key="1">
    <citation type="submission" date="2018-11" db="EMBL/GenBank/DDBJ databases">
        <authorList>
            <person name="Grassa J C."/>
        </authorList>
    </citation>
    <scope>NUCLEOTIDE SEQUENCE [LARGE SCALE GENOMIC DNA]</scope>
</reference>
<dbReference type="InterPro" id="IPR002156">
    <property type="entry name" value="RNaseH_domain"/>
</dbReference>
<dbReference type="InterPro" id="IPR044730">
    <property type="entry name" value="RNase_H-like_dom_plant"/>
</dbReference>
<feature type="domain" description="RNase H type-1" evidence="1">
    <location>
        <begin position="104"/>
        <end position="162"/>
    </location>
</feature>
<evidence type="ECO:0000313" key="2">
    <source>
        <dbReference type="EnsemblPlants" id="cds.evm.model.09.656"/>
    </source>
</evidence>
<sequence length="185" mass="20523">MVGSALRLPRSLQSDLLAKQARRILKHRTQWWPKSSQDTTNSSFMTPLRHSSLFGVAFLGKELLHKGLISKIGNGRNTSTTLDNWIPGHNRVTPIGTFEVSGKVETDCKTITDALTSTKEDLSLFRDIIRQIKEALSLFPNARVSHISRSANAMAHHFAKWAVGIDEAAIWIGDDPCSLVSFLSL</sequence>
<dbReference type="AlphaFoldDB" id="A0A803QGY4"/>
<evidence type="ECO:0000313" key="3">
    <source>
        <dbReference type="Proteomes" id="UP000596661"/>
    </source>
</evidence>
<dbReference type="Gramene" id="evm.model.09.656">
    <property type="protein sequence ID" value="cds.evm.model.09.656"/>
    <property type="gene ID" value="evm.TU.09.656"/>
</dbReference>
<proteinExistence type="predicted"/>
<name>A0A803QGY4_CANSA</name>
<dbReference type="EnsemblPlants" id="evm.model.09.656">
    <property type="protein sequence ID" value="cds.evm.model.09.656"/>
    <property type="gene ID" value="evm.TU.09.656"/>
</dbReference>
<dbReference type="InterPro" id="IPR052929">
    <property type="entry name" value="RNase_H-like_EbsB-rel"/>
</dbReference>
<dbReference type="PANTHER" id="PTHR47074:SF73">
    <property type="entry name" value="OS04G0448401 PROTEIN"/>
    <property type="match status" value="1"/>
</dbReference>
<reference evidence="2" key="2">
    <citation type="submission" date="2021-03" db="UniProtKB">
        <authorList>
            <consortium name="EnsemblPlants"/>
        </authorList>
    </citation>
    <scope>IDENTIFICATION</scope>
</reference>
<accession>A0A803QGY4</accession>
<dbReference type="EMBL" id="UZAU01000728">
    <property type="status" value="NOT_ANNOTATED_CDS"/>
    <property type="molecule type" value="Genomic_DNA"/>
</dbReference>
<keyword evidence="3" id="KW-1185">Reference proteome</keyword>
<dbReference type="Pfam" id="PF13456">
    <property type="entry name" value="RVT_3"/>
    <property type="match status" value="1"/>
</dbReference>
<dbReference type="PANTHER" id="PTHR47074">
    <property type="entry name" value="BNAC02G40300D PROTEIN"/>
    <property type="match status" value="1"/>
</dbReference>